<feature type="domain" description="HTH merR-type" evidence="5">
    <location>
        <begin position="18"/>
        <end position="87"/>
    </location>
</feature>
<dbReference type="PANTHER" id="PTHR30204">
    <property type="entry name" value="REDOX-CYCLING DRUG-SENSING TRANSCRIPTIONAL ACTIVATOR SOXR"/>
    <property type="match status" value="1"/>
</dbReference>
<dbReference type="RefSeq" id="WP_316437143.1">
    <property type="nucleotide sequence ID" value="NZ_CP053588.1"/>
</dbReference>
<proteinExistence type="predicted"/>
<geneLocation type="plasmid" evidence="6">
    <name>p1</name>
</geneLocation>
<dbReference type="InterPro" id="IPR009061">
    <property type="entry name" value="DNA-bd_dom_put_sf"/>
</dbReference>
<dbReference type="PROSITE" id="PS00552">
    <property type="entry name" value="HTH_MERR_1"/>
    <property type="match status" value="1"/>
</dbReference>
<protein>
    <submittedName>
        <fullName evidence="6">Heavy metal-responsive transcriptional regulator</fullName>
    </submittedName>
</protein>
<name>A0AA97AJR7_9CYAN</name>
<dbReference type="AlphaFoldDB" id="A0AA97AJR7"/>
<evidence type="ECO:0000256" key="1">
    <source>
        <dbReference type="ARBA" id="ARBA00023015"/>
    </source>
</evidence>
<evidence type="ECO:0000256" key="4">
    <source>
        <dbReference type="SAM" id="Coils"/>
    </source>
</evidence>
<dbReference type="CDD" id="cd04770">
    <property type="entry name" value="HTH_HMRTR"/>
    <property type="match status" value="1"/>
</dbReference>
<dbReference type="SUPFAM" id="SSF46955">
    <property type="entry name" value="Putative DNA-binding domain"/>
    <property type="match status" value="1"/>
</dbReference>
<gene>
    <name evidence="6" type="ORF">HJG54_34995</name>
</gene>
<dbReference type="InterPro" id="IPR000551">
    <property type="entry name" value="MerR-type_HTH_dom"/>
</dbReference>
<dbReference type="GO" id="GO:0003677">
    <property type="term" value="F:DNA binding"/>
    <property type="evidence" value="ECO:0007669"/>
    <property type="project" value="UniProtKB-KW"/>
</dbReference>
<keyword evidence="3" id="KW-0804">Transcription</keyword>
<accession>A0AA97AJR7</accession>
<keyword evidence="2" id="KW-0238">DNA-binding</keyword>
<reference evidence="6" key="1">
    <citation type="submission" date="2020-05" db="EMBL/GenBank/DDBJ databases">
        <authorList>
            <person name="Zhu T."/>
            <person name="Keshari N."/>
            <person name="Lu X."/>
        </authorList>
    </citation>
    <scope>NUCLEOTIDE SEQUENCE</scope>
    <source>
        <strain evidence="6">NK1-12</strain>
        <plasmid evidence="6">p1</plasmid>
    </source>
</reference>
<dbReference type="GO" id="GO:0003700">
    <property type="term" value="F:DNA-binding transcription factor activity"/>
    <property type="evidence" value="ECO:0007669"/>
    <property type="project" value="InterPro"/>
</dbReference>
<dbReference type="Pfam" id="PF13411">
    <property type="entry name" value="MerR_1"/>
    <property type="match status" value="1"/>
</dbReference>
<dbReference type="PANTHER" id="PTHR30204:SF94">
    <property type="entry name" value="HEAVY METAL-DEPENDENT TRANSCRIPTIONAL REGULATOR HI_0293-RELATED"/>
    <property type="match status" value="1"/>
</dbReference>
<sequence length="160" mass="18300">MTKPAIAQLTTELGNHKLLKIGELAAQTQVAVATIRYYETLGLLAPTTRADSGYRYYDDEAVQRLQFIKKAQSLQFSLSEIQQILKVRYQGCPACSVVRELLDRKIDHLNEQIRLMQSLKGELETYRTRWADRPLDDPDSRELCSLIEEVAYQSIPISKP</sequence>
<dbReference type="PROSITE" id="PS50937">
    <property type="entry name" value="HTH_MERR_2"/>
    <property type="match status" value="1"/>
</dbReference>
<dbReference type="InterPro" id="IPR047057">
    <property type="entry name" value="MerR_fam"/>
</dbReference>
<evidence type="ECO:0000259" key="5">
    <source>
        <dbReference type="PROSITE" id="PS50937"/>
    </source>
</evidence>
<keyword evidence="1" id="KW-0805">Transcription regulation</keyword>
<keyword evidence="4" id="KW-0175">Coiled coil</keyword>
<evidence type="ECO:0000313" key="6">
    <source>
        <dbReference type="EMBL" id="WNZ28110.1"/>
    </source>
</evidence>
<keyword evidence="6" id="KW-0614">Plasmid</keyword>
<evidence type="ECO:0000256" key="2">
    <source>
        <dbReference type="ARBA" id="ARBA00023125"/>
    </source>
</evidence>
<evidence type="ECO:0000256" key="3">
    <source>
        <dbReference type="ARBA" id="ARBA00023163"/>
    </source>
</evidence>
<organism evidence="6">
    <name type="scientific">Leptolyngbya sp. NK1-12</name>
    <dbReference type="NCBI Taxonomy" id="2547451"/>
    <lineage>
        <taxon>Bacteria</taxon>
        <taxon>Bacillati</taxon>
        <taxon>Cyanobacteriota</taxon>
        <taxon>Cyanophyceae</taxon>
        <taxon>Leptolyngbyales</taxon>
        <taxon>Leptolyngbyaceae</taxon>
        <taxon>Leptolyngbya group</taxon>
        <taxon>Leptolyngbya</taxon>
    </lineage>
</organism>
<feature type="coiled-coil region" evidence="4">
    <location>
        <begin position="99"/>
        <end position="129"/>
    </location>
</feature>
<dbReference type="PRINTS" id="PR00040">
    <property type="entry name" value="HTHMERR"/>
</dbReference>
<dbReference type="EMBL" id="CP053588">
    <property type="protein sequence ID" value="WNZ28110.1"/>
    <property type="molecule type" value="Genomic_DNA"/>
</dbReference>
<dbReference type="SMART" id="SM00422">
    <property type="entry name" value="HTH_MERR"/>
    <property type="match status" value="1"/>
</dbReference>
<dbReference type="Gene3D" id="1.10.1660.10">
    <property type="match status" value="1"/>
</dbReference>